<reference evidence="11 12" key="1">
    <citation type="submission" date="2018-12" db="EMBL/GenBank/DDBJ databases">
        <title>three novel Halomonas strain isolated from plants.</title>
        <authorList>
            <person name="Sun C."/>
        </authorList>
    </citation>
    <scope>NUCLEOTIDE SEQUENCE [LARGE SCALE GENOMIC DNA]</scope>
    <source>
        <strain evidence="11 12">RC</strain>
    </source>
</reference>
<keyword evidence="5" id="KW-0175">Coiled coil</keyword>
<dbReference type="NCBIfam" id="TIGR00229">
    <property type="entry name" value="sensory_box"/>
    <property type="match status" value="2"/>
</dbReference>
<gene>
    <name evidence="11" type="ORF">ELY37_14730</name>
</gene>
<dbReference type="GO" id="GO:0071111">
    <property type="term" value="F:cyclic-guanylate-specific phosphodiesterase activity"/>
    <property type="evidence" value="ECO:0007669"/>
    <property type="project" value="UniProtKB-EC"/>
</dbReference>
<dbReference type="Gene3D" id="3.20.20.450">
    <property type="entry name" value="EAL domain"/>
    <property type="match status" value="1"/>
</dbReference>
<feature type="transmembrane region" description="Helical" evidence="6">
    <location>
        <begin position="41"/>
        <end position="60"/>
    </location>
</feature>
<proteinExistence type="predicted"/>
<feature type="domain" description="PAS" evidence="7">
    <location>
        <begin position="647"/>
        <end position="717"/>
    </location>
</feature>
<evidence type="ECO:0000256" key="4">
    <source>
        <dbReference type="ARBA" id="ARBA00051114"/>
    </source>
</evidence>
<dbReference type="Gene3D" id="3.30.70.270">
    <property type="match status" value="1"/>
</dbReference>
<feature type="domain" description="PAC" evidence="8">
    <location>
        <begin position="841"/>
        <end position="895"/>
    </location>
</feature>
<evidence type="ECO:0000313" key="11">
    <source>
        <dbReference type="EMBL" id="RUR44349.1"/>
    </source>
</evidence>
<dbReference type="OrthoDB" id="9804951at2"/>
<evidence type="ECO:0000256" key="5">
    <source>
        <dbReference type="SAM" id="Coils"/>
    </source>
</evidence>
<evidence type="ECO:0000256" key="1">
    <source>
        <dbReference type="ARBA" id="ARBA00001946"/>
    </source>
</evidence>
<evidence type="ECO:0000256" key="2">
    <source>
        <dbReference type="ARBA" id="ARBA00012282"/>
    </source>
</evidence>
<dbReference type="InterPro" id="IPR000160">
    <property type="entry name" value="GGDEF_dom"/>
</dbReference>
<dbReference type="InterPro" id="IPR029787">
    <property type="entry name" value="Nucleotide_cyclase"/>
</dbReference>
<dbReference type="InterPro" id="IPR035919">
    <property type="entry name" value="EAL_sf"/>
</dbReference>
<keyword evidence="3" id="KW-0973">c-di-GMP</keyword>
<dbReference type="Pfam" id="PF08448">
    <property type="entry name" value="PAS_4"/>
    <property type="match status" value="1"/>
</dbReference>
<dbReference type="InterPro" id="IPR001610">
    <property type="entry name" value="PAC"/>
</dbReference>
<keyword evidence="6" id="KW-0812">Transmembrane</keyword>
<dbReference type="InterPro" id="IPR029016">
    <property type="entry name" value="GAF-like_dom_sf"/>
</dbReference>
<dbReference type="CDD" id="cd01948">
    <property type="entry name" value="EAL"/>
    <property type="match status" value="1"/>
</dbReference>
<dbReference type="SUPFAM" id="SSF141868">
    <property type="entry name" value="EAL domain-like"/>
    <property type="match status" value="1"/>
</dbReference>
<dbReference type="InterPro" id="IPR035965">
    <property type="entry name" value="PAS-like_dom_sf"/>
</dbReference>
<dbReference type="PROSITE" id="PS50112">
    <property type="entry name" value="PAS"/>
    <property type="match status" value="2"/>
</dbReference>
<keyword evidence="12" id="KW-1185">Reference proteome</keyword>
<dbReference type="Proteomes" id="UP000286912">
    <property type="component" value="Unassembled WGS sequence"/>
</dbReference>
<dbReference type="InterPro" id="IPR001633">
    <property type="entry name" value="EAL_dom"/>
</dbReference>
<dbReference type="Pfam" id="PF00563">
    <property type="entry name" value="EAL"/>
    <property type="match status" value="1"/>
</dbReference>
<organism evidence="11 12">
    <name type="scientific">Vreelandella populi</name>
    <dbReference type="NCBI Taxonomy" id="2498858"/>
    <lineage>
        <taxon>Bacteria</taxon>
        <taxon>Pseudomonadati</taxon>
        <taxon>Pseudomonadota</taxon>
        <taxon>Gammaproteobacteria</taxon>
        <taxon>Oceanospirillales</taxon>
        <taxon>Halomonadaceae</taxon>
        <taxon>Vreelandella</taxon>
    </lineage>
</organism>
<evidence type="ECO:0000259" key="9">
    <source>
        <dbReference type="PROSITE" id="PS50883"/>
    </source>
</evidence>
<dbReference type="SMART" id="SM00052">
    <property type="entry name" value="EAL"/>
    <property type="match status" value="1"/>
</dbReference>
<dbReference type="SMART" id="SM00065">
    <property type="entry name" value="GAF"/>
    <property type="match status" value="1"/>
</dbReference>
<dbReference type="EC" id="3.1.4.52" evidence="2"/>
<dbReference type="PANTHER" id="PTHR44757:SF2">
    <property type="entry name" value="BIOFILM ARCHITECTURE MAINTENANCE PROTEIN MBAA"/>
    <property type="match status" value="1"/>
</dbReference>
<feature type="domain" description="PAS" evidence="7">
    <location>
        <begin position="767"/>
        <end position="840"/>
    </location>
</feature>
<feature type="domain" description="EAL" evidence="9">
    <location>
        <begin position="1069"/>
        <end position="1322"/>
    </location>
</feature>
<dbReference type="Pfam" id="PF13426">
    <property type="entry name" value="PAS_9"/>
    <property type="match status" value="1"/>
</dbReference>
<dbReference type="Gene3D" id="3.30.450.40">
    <property type="match status" value="1"/>
</dbReference>
<evidence type="ECO:0000259" key="8">
    <source>
        <dbReference type="PROSITE" id="PS50113"/>
    </source>
</evidence>
<dbReference type="InterPro" id="IPR000014">
    <property type="entry name" value="PAS"/>
</dbReference>
<dbReference type="SMART" id="SM00091">
    <property type="entry name" value="PAS"/>
    <property type="match status" value="2"/>
</dbReference>
<feature type="transmembrane region" description="Helical" evidence="6">
    <location>
        <begin position="132"/>
        <end position="155"/>
    </location>
</feature>
<dbReference type="FunFam" id="3.30.70.270:FF:000001">
    <property type="entry name" value="Diguanylate cyclase domain protein"/>
    <property type="match status" value="1"/>
</dbReference>
<feature type="coiled-coil region" evidence="5">
    <location>
        <begin position="225"/>
        <end position="252"/>
    </location>
</feature>
<feature type="transmembrane region" description="Helical" evidence="6">
    <location>
        <begin position="105"/>
        <end position="125"/>
    </location>
</feature>
<dbReference type="SUPFAM" id="SSF55781">
    <property type="entry name" value="GAF domain-like"/>
    <property type="match status" value="1"/>
</dbReference>
<dbReference type="PANTHER" id="PTHR44757">
    <property type="entry name" value="DIGUANYLATE CYCLASE DGCP"/>
    <property type="match status" value="1"/>
</dbReference>
<dbReference type="SUPFAM" id="SSF55785">
    <property type="entry name" value="PYP-like sensor domain (PAS domain)"/>
    <property type="match status" value="2"/>
</dbReference>
<accession>A0A3S0YXU2</accession>
<dbReference type="SUPFAM" id="SSF55073">
    <property type="entry name" value="Nucleotide cyclase"/>
    <property type="match status" value="1"/>
</dbReference>
<dbReference type="GO" id="GO:0071732">
    <property type="term" value="P:cellular response to nitric oxide"/>
    <property type="evidence" value="ECO:0007669"/>
    <property type="project" value="UniProtKB-ARBA"/>
</dbReference>
<dbReference type="InterPro" id="IPR000700">
    <property type="entry name" value="PAS-assoc_C"/>
</dbReference>
<dbReference type="SMART" id="SM00086">
    <property type="entry name" value="PAC"/>
    <property type="match status" value="1"/>
</dbReference>
<dbReference type="FunFam" id="3.20.20.450:FF:000001">
    <property type="entry name" value="Cyclic di-GMP phosphodiesterase yahA"/>
    <property type="match status" value="1"/>
</dbReference>
<feature type="domain" description="GGDEF" evidence="10">
    <location>
        <begin position="927"/>
        <end position="1060"/>
    </location>
</feature>
<dbReference type="CDD" id="cd01949">
    <property type="entry name" value="GGDEF"/>
    <property type="match status" value="1"/>
</dbReference>
<dbReference type="Gene3D" id="3.30.450.20">
    <property type="entry name" value="PAS domain"/>
    <property type="match status" value="2"/>
</dbReference>
<dbReference type="PROSITE" id="PS50883">
    <property type="entry name" value="EAL"/>
    <property type="match status" value="1"/>
</dbReference>
<dbReference type="Pfam" id="PF00990">
    <property type="entry name" value="GGDEF"/>
    <property type="match status" value="1"/>
</dbReference>
<evidence type="ECO:0000259" key="10">
    <source>
        <dbReference type="PROSITE" id="PS50887"/>
    </source>
</evidence>
<dbReference type="NCBIfam" id="TIGR00254">
    <property type="entry name" value="GGDEF"/>
    <property type="match status" value="1"/>
</dbReference>
<dbReference type="RefSeq" id="WP_126981891.1">
    <property type="nucleotide sequence ID" value="NZ_RZHD01000007.1"/>
</dbReference>
<dbReference type="InterPro" id="IPR003018">
    <property type="entry name" value="GAF"/>
</dbReference>
<dbReference type="PROSITE" id="PS50887">
    <property type="entry name" value="GGDEF"/>
    <property type="match status" value="1"/>
</dbReference>
<name>A0A3S0YXU2_9GAMM</name>
<feature type="transmembrane region" description="Helical" evidence="6">
    <location>
        <begin position="167"/>
        <end position="185"/>
    </location>
</feature>
<comment type="catalytic activity">
    <reaction evidence="4">
        <text>3',3'-c-di-GMP + H2O = 5'-phosphoguanylyl(3'-&gt;5')guanosine + H(+)</text>
        <dbReference type="Rhea" id="RHEA:24902"/>
        <dbReference type="ChEBI" id="CHEBI:15377"/>
        <dbReference type="ChEBI" id="CHEBI:15378"/>
        <dbReference type="ChEBI" id="CHEBI:58754"/>
        <dbReference type="ChEBI" id="CHEBI:58805"/>
        <dbReference type="EC" id="3.1.4.52"/>
    </reaction>
    <physiologicalReaction direction="left-to-right" evidence="4">
        <dbReference type="Rhea" id="RHEA:24903"/>
    </physiologicalReaction>
</comment>
<protein>
    <recommendedName>
        <fullName evidence="2">cyclic-guanylate-specific phosphodiesterase</fullName>
        <ecNumber evidence="2">3.1.4.52</ecNumber>
    </recommendedName>
</protein>
<dbReference type="InterPro" id="IPR052155">
    <property type="entry name" value="Biofilm_reg_signaling"/>
</dbReference>
<evidence type="ECO:0000259" key="7">
    <source>
        <dbReference type="PROSITE" id="PS50112"/>
    </source>
</evidence>
<dbReference type="EMBL" id="RZHD01000007">
    <property type="protein sequence ID" value="RUR44349.1"/>
    <property type="molecule type" value="Genomic_DNA"/>
</dbReference>
<evidence type="ECO:0000256" key="6">
    <source>
        <dbReference type="SAM" id="Phobius"/>
    </source>
</evidence>
<dbReference type="InterPro" id="IPR013656">
    <property type="entry name" value="PAS_4"/>
</dbReference>
<feature type="transmembrane region" description="Helical" evidence="6">
    <location>
        <begin position="197"/>
        <end position="216"/>
    </location>
</feature>
<keyword evidence="6" id="KW-1133">Transmembrane helix</keyword>
<dbReference type="CDD" id="cd00130">
    <property type="entry name" value="PAS"/>
    <property type="match status" value="2"/>
</dbReference>
<evidence type="ECO:0000313" key="12">
    <source>
        <dbReference type="Proteomes" id="UP000286912"/>
    </source>
</evidence>
<keyword evidence="6" id="KW-0472">Membrane</keyword>
<evidence type="ECO:0000256" key="3">
    <source>
        <dbReference type="ARBA" id="ARBA00022636"/>
    </source>
</evidence>
<sequence>MPINTRHLALETLLLMILATLICMGVVGVVVGISIPTQPFFATLVPDGALVTLLVGVGLLASLQGWVKTRMFCAVMLLIIIIYTVVHNSLEGSGGGSWLSSGPRITSLSAGFLLLTGVCFWVGLSTSWRRRLWVVGGLSLLGLALFVVGKLWFGLNGASPLFSSSPMTALVFICLLGTAMLAAGLRGKTQRLNPGRVTVAASLWGVTISCFIWLLVNSYQQTTLRQQAAYLLDNVQLNIEQATQERLRLMQRMAERLNAMGPRWDLDLLESDAQNYLRDTPSISAIALIDKQQLTWSWGVGRTAEMERWLRQQLREEYTRAWIQIPLERPRLLMADTSRPHEAMFVIPIPANGHYLFASFDLATMLENELRLEVGPFQVRVNRDATSLVKLHPVGFSADSMETPELALASRYIGLPGGINMELYAYPGSQYNWYQLNLLPFAVALGSLLLSGLLAFSLGVVSVSIARARELAQTRQALEDQQAIQRMIAQEQPLPEILESLCRMLERELPQAICSVMLVNDAGTHLEFAAGNRLPAAYRNAVQRILISANNGACGSAAYQGSTVICANIAEDERWRGYHGVAKEAGLASCWSSPVYGGEGHLVGTIAVYYPRPSTPTVADTAQIEKAAGLLALAIERFQVRRSLEESEQRYRSLFTHHPDAVFTLDDQGCFVTANATCATLTGYSVEEMLGKPFTFFITEQDMTRVQAYIETAMRGGIDRYELTLKDRAGHLHLLEIIHLPMMVNDTVKGVHVIAQEVTAAREQEARLRTLERSVEASFNGILIADAEQPDLPIIYANKACTAVTGYSQEEILGKNCRFLQGPESDPAVVQLIRSCIEAKREVNVTICNYRKDGTPFWNDLYIAPVRDHDGRVTHFVGVQHDISKHKAYEAQLAYHASHDDLTRLPNRTLFEEALFKQFATLRQHKKRLAVLFVDLDDFKPINDNLGHAVGDQVLVEVARRLNNAVGPEDTVARMGGDEFVILQTGIDYESEVVDLVERMLPMLARPYRIESQELYLTASIGIAISQEDTLQPQTLIQQADMAMYKAKQQGRNAYEWFTHAFTDTVSERMVLRNDLQEAIEREEFALHYQPLIDREGNLAGVEALLRWEHPEKGFISPARFIPLAETTGQIIPISEWVLKRACLDMQLLNQQGLGAIRVAVNLSPLQFQRSSFLANLRQTLLMTGLPAEQLSLELTEGILMDNTEGAIDTLHALRSMNVGVSIDDFGTGYSSLSYLKHLPISTVKIDRSFINELNNSEDDAAIVQGIISMAHHLGLKVVAEGVETEEQYQRLMTYQCDFFQGYGLAKPMPLEELETFVMDLSCKE</sequence>
<comment type="caution">
    <text evidence="11">The sequence shown here is derived from an EMBL/GenBank/DDBJ whole genome shotgun (WGS) entry which is preliminary data.</text>
</comment>
<dbReference type="Pfam" id="PF13185">
    <property type="entry name" value="GAF_2"/>
    <property type="match status" value="1"/>
</dbReference>
<feature type="transmembrane region" description="Helical" evidence="6">
    <location>
        <begin position="12"/>
        <end position="35"/>
    </location>
</feature>
<dbReference type="PROSITE" id="PS50113">
    <property type="entry name" value="PAC"/>
    <property type="match status" value="1"/>
</dbReference>
<dbReference type="InterPro" id="IPR043128">
    <property type="entry name" value="Rev_trsase/Diguanyl_cyclase"/>
</dbReference>
<comment type="cofactor">
    <cofactor evidence="1">
        <name>Mg(2+)</name>
        <dbReference type="ChEBI" id="CHEBI:18420"/>
    </cofactor>
</comment>
<feature type="transmembrane region" description="Helical" evidence="6">
    <location>
        <begin position="72"/>
        <end position="90"/>
    </location>
</feature>
<dbReference type="SMART" id="SM00267">
    <property type="entry name" value="GGDEF"/>
    <property type="match status" value="1"/>
</dbReference>